<feature type="transmembrane region" description="Helical" evidence="8">
    <location>
        <begin position="68"/>
        <end position="89"/>
    </location>
</feature>
<evidence type="ECO:0000256" key="7">
    <source>
        <dbReference type="ARBA" id="ARBA00023136"/>
    </source>
</evidence>
<dbReference type="GO" id="GO:0016020">
    <property type="term" value="C:membrane"/>
    <property type="evidence" value="ECO:0007669"/>
    <property type="project" value="UniProtKB-SubCell"/>
</dbReference>
<sequence>MDDVGRLLLCHVASLASLAIALSVQKLHTGSFGQGWKMSYILSFVAQNLEVVLAMTGICTAMEAANSALAVCAHVLHTLFCLLGLPYTFCEVVNPIYYPPLFSNLLETKSLSDFWGTTWQQTLRRSFIVSGAFPLGGLARALGMTTKIQKHVGFLGVFVVSGLLHAYGTLQQEY</sequence>
<evidence type="ECO:0000256" key="8">
    <source>
        <dbReference type="SAM" id="Phobius"/>
    </source>
</evidence>
<evidence type="ECO:0000313" key="11">
    <source>
        <dbReference type="Proteomes" id="UP000765509"/>
    </source>
</evidence>
<reference evidence="10" key="1">
    <citation type="submission" date="2021-03" db="EMBL/GenBank/DDBJ databases">
        <title>Draft genome sequence of rust myrtle Austropuccinia psidii MF-1, a brazilian biotype.</title>
        <authorList>
            <person name="Quecine M.C."/>
            <person name="Pachon D.M.R."/>
            <person name="Bonatelli M.L."/>
            <person name="Correr F.H."/>
            <person name="Franceschini L.M."/>
            <person name="Leite T.F."/>
            <person name="Margarido G.R.A."/>
            <person name="Almeida C.A."/>
            <person name="Ferrarezi J.A."/>
            <person name="Labate C.A."/>
        </authorList>
    </citation>
    <scope>NUCLEOTIDE SEQUENCE</scope>
    <source>
        <strain evidence="10">MF-1</strain>
    </source>
</reference>
<dbReference type="InterPro" id="IPR044851">
    <property type="entry name" value="Wax_synthase"/>
</dbReference>
<keyword evidence="6 8" id="KW-1133">Transmembrane helix</keyword>
<keyword evidence="4" id="KW-0808">Transferase</keyword>
<keyword evidence="7 8" id="KW-0472">Membrane</keyword>
<evidence type="ECO:0000256" key="3">
    <source>
        <dbReference type="ARBA" id="ARBA00007282"/>
    </source>
</evidence>
<dbReference type="OrthoDB" id="2496822at2759"/>
<dbReference type="Proteomes" id="UP000765509">
    <property type="component" value="Unassembled WGS sequence"/>
</dbReference>
<dbReference type="GO" id="GO:0008374">
    <property type="term" value="F:O-acyltransferase activity"/>
    <property type="evidence" value="ECO:0007669"/>
    <property type="project" value="InterPro"/>
</dbReference>
<keyword evidence="11" id="KW-1185">Reference proteome</keyword>
<evidence type="ECO:0000256" key="2">
    <source>
        <dbReference type="ARBA" id="ARBA00005179"/>
    </source>
</evidence>
<feature type="domain" description="Wax synthase" evidence="9">
    <location>
        <begin position="98"/>
        <end position="172"/>
    </location>
</feature>
<evidence type="ECO:0000256" key="1">
    <source>
        <dbReference type="ARBA" id="ARBA00004141"/>
    </source>
</evidence>
<evidence type="ECO:0000256" key="5">
    <source>
        <dbReference type="ARBA" id="ARBA00022692"/>
    </source>
</evidence>
<dbReference type="EMBL" id="AVOT02000340">
    <property type="protein sequence ID" value="MBW0462395.1"/>
    <property type="molecule type" value="Genomic_DNA"/>
</dbReference>
<evidence type="ECO:0000256" key="6">
    <source>
        <dbReference type="ARBA" id="ARBA00022989"/>
    </source>
</evidence>
<name>A0A9Q3BBT5_9BASI</name>
<evidence type="ECO:0000313" key="10">
    <source>
        <dbReference type="EMBL" id="MBW0462395.1"/>
    </source>
</evidence>
<organism evidence="10 11">
    <name type="scientific">Austropuccinia psidii MF-1</name>
    <dbReference type="NCBI Taxonomy" id="1389203"/>
    <lineage>
        <taxon>Eukaryota</taxon>
        <taxon>Fungi</taxon>
        <taxon>Dikarya</taxon>
        <taxon>Basidiomycota</taxon>
        <taxon>Pucciniomycotina</taxon>
        <taxon>Pucciniomycetes</taxon>
        <taxon>Pucciniales</taxon>
        <taxon>Sphaerophragmiaceae</taxon>
        <taxon>Austropuccinia</taxon>
    </lineage>
</organism>
<dbReference type="PANTHER" id="PTHR31595:SF57">
    <property type="entry name" value="OS04G0481900 PROTEIN"/>
    <property type="match status" value="1"/>
</dbReference>
<comment type="pathway">
    <text evidence="2">Secondary metabolite biosynthesis.</text>
</comment>
<keyword evidence="5 8" id="KW-0812">Transmembrane</keyword>
<comment type="subcellular location">
    <subcellularLocation>
        <location evidence="1">Membrane</location>
        <topology evidence="1">Multi-pass membrane protein</topology>
    </subcellularLocation>
</comment>
<dbReference type="GO" id="GO:0006629">
    <property type="term" value="P:lipid metabolic process"/>
    <property type="evidence" value="ECO:0007669"/>
    <property type="project" value="InterPro"/>
</dbReference>
<feature type="transmembrane region" description="Helical" evidence="8">
    <location>
        <begin position="127"/>
        <end position="145"/>
    </location>
</feature>
<comment type="caution">
    <text evidence="10">The sequence shown here is derived from an EMBL/GenBank/DDBJ whole genome shotgun (WGS) entry which is preliminary data.</text>
</comment>
<feature type="transmembrane region" description="Helical" evidence="8">
    <location>
        <begin position="152"/>
        <end position="170"/>
    </location>
</feature>
<evidence type="ECO:0000259" key="9">
    <source>
        <dbReference type="Pfam" id="PF13813"/>
    </source>
</evidence>
<dbReference type="PANTHER" id="PTHR31595">
    <property type="entry name" value="LONG-CHAIN-ALCOHOL O-FATTY-ACYLTRANSFERASE 3-RELATED"/>
    <property type="match status" value="1"/>
</dbReference>
<dbReference type="AlphaFoldDB" id="A0A9Q3BBT5"/>
<feature type="transmembrane region" description="Helical" evidence="8">
    <location>
        <begin position="39"/>
        <end position="61"/>
    </location>
</feature>
<protein>
    <recommendedName>
        <fullName evidence="9">Wax synthase domain-containing protein</fullName>
    </recommendedName>
</protein>
<proteinExistence type="inferred from homology"/>
<comment type="similarity">
    <text evidence="3">Belongs to the wax synthase family.</text>
</comment>
<evidence type="ECO:0000256" key="4">
    <source>
        <dbReference type="ARBA" id="ARBA00022679"/>
    </source>
</evidence>
<accession>A0A9Q3BBT5</accession>
<dbReference type="InterPro" id="IPR032805">
    <property type="entry name" value="Wax_synthase_dom"/>
</dbReference>
<dbReference type="Pfam" id="PF13813">
    <property type="entry name" value="MBOAT_2"/>
    <property type="match status" value="1"/>
</dbReference>
<gene>
    <name evidence="10" type="ORF">O181_002110</name>
</gene>